<dbReference type="NCBIfam" id="TIGR00043">
    <property type="entry name" value="rRNA maturation RNase YbeY"/>
    <property type="match status" value="1"/>
</dbReference>
<keyword evidence="4 9" id="KW-0540">Nuclease</keyword>
<dbReference type="AlphaFoldDB" id="A0A0M2SP57"/>
<accession>A0A0M2SP57</accession>
<comment type="cofactor">
    <cofactor evidence="9">
        <name>Zn(2+)</name>
        <dbReference type="ChEBI" id="CHEBI:29105"/>
    </cofactor>
    <text evidence="9">Binds 1 zinc ion.</text>
</comment>
<gene>
    <name evidence="9" type="primary">ybeY</name>
    <name evidence="10" type="ORF">WN59_01245</name>
</gene>
<comment type="function">
    <text evidence="9">Single strand-specific metallo-endoribonuclease involved in late-stage 70S ribosome quality control and in maturation of the 3' terminus of the 16S rRNA.</text>
</comment>
<evidence type="ECO:0000256" key="4">
    <source>
        <dbReference type="ARBA" id="ARBA00022722"/>
    </source>
</evidence>
<proteinExistence type="inferred from homology"/>
<evidence type="ECO:0000256" key="7">
    <source>
        <dbReference type="ARBA" id="ARBA00022801"/>
    </source>
</evidence>
<dbReference type="Proteomes" id="UP000034287">
    <property type="component" value="Unassembled WGS sequence"/>
</dbReference>
<keyword evidence="8 9" id="KW-0862">Zinc</keyword>
<dbReference type="HAMAP" id="MF_00009">
    <property type="entry name" value="Endoribonucl_YbeY"/>
    <property type="match status" value="1"/>
</dbReference>
<dbReference type="PROSITE" id="PS01306">
    <property type="entry name" value="UPF0054"/>
    <property type="match status" value="1"/>
</dbReference>
<protein>
    <recommendedName>
        <fullName evidence="9">Endoribonuclease YbeY</fullName>
        <ecNumber evidence="9">3.1.-.-</ecNumber>
    </recommendedName>
</protein>
<keyword evidence="11" id="KW-1185">Reference proteome</keyword>
<dbReference type="InterPro" id="IPR020549">
    <property type="entry name" value="YbeY_CS"/>
</dbReference>
<evidence type="ECO:0000256" key="1">
    <source>
        <dbReference type="ARBA" id="ARBA00010875"/>
    </source>
</evidence>
<evidence type="ECO:0000256" key="6">
    <source>
        <dbReference type="ARBA" id="ARBA00022759"/>
    </source>
</evidence>
<dbReference type="PATRIC" id="fig|1432562.3.peg.258"/>
<dbReference type="InterPro" id="IPR023091">
    <property type="entry name" value="MetalPrtase_cat_dom_sf_prd"/>
</dbReference>
<dbReference type="GO" id="GO:0006364">
    <property type="term" value="P:rRNA processing"/>
    <property type="evidence" value="ECO:0007669"/>
    <property type="project" value="UniProtKB-UniRule"/>
</dbReference>
<evidence type="ECO:0000256" key="3">
    <source>
        <dbReference type="ARBA" id="ARBA00022552"/>
    </source>
</evidence>
<evidence type="ECO:0000256" key="8">
    <source>
        <dbReference type="ARBA" id="ARBA00022833"/>
    </source>
</evidence>
<evidence type="ECO:0000313" key="11">
    <source>
        <dbReference type="Proteomes" id="UP000034287"/>
    </source>
</evidence>
<feature type="binding site" evidence="9">
    <location>
        <position position="128"/>
    </location>
    <ligand>
        <name>Zn(2+)</name>
        <dbReference type="ChEBI" id="CHEBI:29105"/>
        <note>catalytic</note>
    </ligand>
</feature>
<dbReference type="SUPFAM" id="SSF55486">
    <property type="entry name" value="Metalloproteases ('zincins'), catalytic domain"/>
    <property type="match status" value="1"/>
</dbReference>
<dbReference type="GO" id="GO:0008270">
    <property type="term" value="F:zinc ion binding"/>
    <property type="evidence" value="ECO:0007669"/>
    <property type="project" value="UniProtKB-UniRule"/>
</dbReference>
<dbReference type="EMBL" id="LAYZ01000001">
    <property type="protein sequence ID" value="KKK35486.1"/>
    <property type="molecule type" value="Genomic_DNA"/>
</dbReference>
<comment type="caution">
    <text evidence="10">The sequence shown here is derived from an EMBL/GenBank/DDBJ whole genome shotgun (WGS) entry which is preliminary data.</text>
</comment>
<dbReference type="PANTHER" id="PTHR46986">
    <property type="entry name" value="ENDORIBONUCLEASE YBEY, CHLOROPLASTIC"/>
    <property type="match status" value="1"/>
</dbReference>
<dbReference type="PANTHER" id="PTHR46986:SF1">
    <property type="entry name" value="ENDORIBONUCLEASE YBEY, CHLOROPLASTIC"/>
    <property type="match status" value="1"/>
</dbReference>
<evidence type="ECO:0000256" key="5">
    <source>
        <dbReference type="ARBA" id="ARBA00022723"/>
    </source>
</evidence>
<dbReference type="GO" id="GO:0005737">
    <property type="term" value="C:cytoplasm"/>
    <property type="evidence" value="ECO:0007669"/>
    <property type="project" value="UniProtKB-SubCell"/>
</dbReference>
<feature type="binding site" evidence="9">
    <location>
        <position position="118"/>
    </location>
    <ligand>
        <name>Zn(2+)</name>
        <dbReference type="ChEBI" id="CHEBI:29105"/>
        <note>catalytic</note>
    </ligand>
</feature>
<keyword evidence="3 9" id="KW-0698">rRNA processing</keyword>
<dbReference type="GO" id="GO:0004521">
    <property type="term" value="F:RNA endonuclease activity"/>
    <property type="evidence" value="ECO:0007669"/>
    <property type="project" value="UniProtKB-UniRule"/>
</dbReference>
<comment type="subcellular location">
    <subcellularLocation>
        <location evidence="9">Cytoplasm</location>
    </subcellularLocation>
</comment>
<evidence type="ECO:0000313" key="10">
    <source>
        <dbReference type="EMBL" id="KKK35486.1"/>
    </source>
</evidence>
<dbReference type="RefSeq" id="WP_046511356.1">
    <property type="nucleotide sequence ID" value="NZ_LAYZ01000001.1"/>
</dbReference>
<name>A0A0M2SP57_9STAP</name>
<dbReference type="Pfam" id="PF02130">
    <property type="entry name" value="YbeY"/>
    <property type="match status" value="1"/>
</dbReference>
<dbReference type="STRING" id="1432562.WN59_01245"/>
<dbReference type="OrthoDB" id="9807740at2"/>
<keyword evidence="2 9" id="KW-0690">Ribosome biogenesis</keyword>
<evidence type="ECO:0000256" key="2">
    <source>
        <dbReference type="ARBA" id="ARBA00022517"/>
    </source>
</evidence>
<keyword evidence="6 9" id="KW-0255">Endonuclease</keyword>
<keyword evidence="5 9" id="KW-0479">Metal-binding</keyword>
<evidence type="ECO:0000256" key="9">
    <source>
        <dbReference type="HAMAP-Rule" id="MF_00009"/>
    </source>
</evidence>
<dbReference type="GO" id="GO:0004222">
    <property type="term" value="F:metalloendopeptidase activity"/>
    <property type="evidence" value="ECO:0007669"/>
    <property type="project" value="InterPro"/>
</dbReference>
<dbReference type="Gene3D" id="3.40.390.30">
    <property type="entry name" value="Metalloproteases ('zincins'), catalytic domain"/>
    <property type="match status" value="1"/>
</dbReference>
<feature type="binding site" evidence="9">
    <location>
        <position position="122"/>
    </location>
    <ligand>
        <name>Zn(2+)</name>
        <dbReference type="ChEBI" id="CHEBI:29105"/>
        <note>catalytic</note>
    </ligand>
</feature>
<dbReference type="InterPro" id="IPR002036">
    <property type="entry name" value="YbeY"/>
</dbReference>
<dbReference type="EC" id="3.1.-.-" evidence="9"/>
<keyword evidence="9" id="KW-0963">Cytoplasm</keyword>
<organism evidence="10 11">
    <name type="scientific">Salinicoccus sediminis</name>
    <dbReference type="NCBI Taxonomy" id="1432562"/>
    <lineage>
        <taxon>Bacteria</taxon>
        <taxon>Bacillati</taxon>
        <taxon>Bacillota</taxon>
        <taxon>Bacilli</taxon>
        <taxon>Bacillales</taxon>
        <taxon>Staphylococcaceae</taxon>
        <taxon>Salinicoccus</taxon>
    </lineage>
</organism>
<sequence>MITVDFIDDENHTSAGQQEEIRKLLSFAYSHLKQEEDAEVSISFVDEAEIKEINSNYRGKDQVTDVISFALEDEVDNLIHEDALRTLGDIIVCTERAEEQAEEYGHSYRRELLFLSLHGFLHLLGYDHMEDDDEREMNALQNEILDAFGVSREV</sequence>
<reference evidence="10 11" key="1">
    <citation type="submission" date="2015-04" db="EMBL/GenBank/DDBJ databases">
        <title>Taxonomic description and genome sequence of Salinicoccus sediminis sp. nov., a novel hyper halotolerant bacterium isolated from marine sediment.</title>
        <authorList>
            <person name="Mathan Kumar R."/>
            <person name="Kaur G."/>
            <person name="Kumar N."/>
            <person name="Kumar A."/>
            <person name="Singh N.K."/>
            <person name="Kaur N."/>
            <person name="Mayilraj S."/>
        </authorList>
    </citation>
    <scope>NUCLEOTIDE SEQUENCE [LARGE SCALE GENOMIC DNA]</scope>
    <source>
        <strain evidence="10 11">SV-16</strain>
    </source>
</reference>
<keyword evidence="7 9" id="KW-0378">Hydrolase</keyword>
<comment type="similarity">
    <text evidence="1 9">Belongs to the endoribonuclease YbeY family.</text>
</comment>